<dbReference type="InterPro" id="IPR006148">
    <property type="entry name" value="Glc/Gal-6P_isomerase"/>
</dbReference>
<feature type="domain" description="Glucosamine/galactosamine-6-phosphate isomerase" evidence="2">
    <location>
        <begin position="31"/>
        <end position="222"/>
    </location>
</feature>
<accession>A0ABW5VFU6</accession>
<dbReference type="GO" id="GO:0016853">
    <property type="term" value="F:isomerase activity"/>
    <property type="evidence" value="ECO:0007669"/>
    <property type="project" value="UniProtKB-KW"/>
</dbReference>
<gene>
    <name evidence="3" type="ORF">ACFS1K_08670</name>
</gene>
<dbReference type="InterPro" id="IPR018321">
    <property type="entry name" value="Glucosamine6P_isomerase_CS"/>
</dbReference>
<keyword evidence="4" id="KW-1185">Reference proteome</keyword>
<keyword evidence="3" id="KW-0413">Isomerase</keyword>
<dbReference type="SUPFAM" id="SSF100950">
    <property type="entry name" value="NagB/RpiA/CoA transferase-like"/>
    <property type="match status" value="1"/>
</dbReference>
<dbReference type="PROSITE" id="PS01161">
    <property type="entry name" value="GLC_GALNAC_ISOMERASE"/>
    <property type="match status" value="1"/>
</dbReference>
<name>A0ABW5VFU6_9FLAO</name>
<organism evidence="3 4">
    <name type="scientific">Arenibacter antarcticus</name>
    <dbReference type="NCBI Taxonomy" id="2040469"/>
    <lineage>
        <taxon>Bacteria</taxon>
        <taxon>Pseudomonadati</taxon>
        <taxon>Bacteroidota</taxon>
        <taxon>Flavobacteriia</taxon>
        <taxon>Flavobacteriales</taxon>
        <taxon>Flavobacteriaceae</taxon>
        <taxon>Arenibacter</taxon>
    </lineage>
</organism>
<dbReference type="Proteomes" id="UP001597532">
    <property type="component" value="Unassembled WGS sequence"/>
</dbReference>
<dbReference type="EMBL" id="JBHUOK010000029">
    <property type="protein sequence ID" value="MFD2789832.1"/>
    <property type="molecule type" value="Genomic_DNA"/>
</dbReference>
<dbReference type="InterPro" id="IPR004547">
    <property type="entry name" value="Glucosamine6P_isomerase"/>
</dbReference>
<comment type="caution">
    <text evidence="3">The sequence shown here is derived from an EMBL/GenBank/DDBJ whole genome shotgun (WGS) entry which is preliminary data.</text>
</comment>
<dbReference type="PANTHER" id="PTHR11280:SF5">
    <property type="entry name" value="GLUCOSAMINE-6-PHOSPHATE ISOMERASE"/>
    <property type="match status" value="1"/>
</dbReference>
<keyword evidence="1" id="KW-0378">Hydrolase</keyword>
<evidence type="ECO:0000313" key="3">
    <source>
        <dbReference type="EMBL" id="MFD2789832.1"/>
    </source>
</evidence>
<dbReference type="PANTHER" id="PTHR11280">
    <property type="entry name" value="GLUCOSAMINE-6-PHOSPHATE ISOMERASE"/>
    <property type="match status" value="1"/>
</dbReference>
<evidence type="ECO:0000313" key="4">
    <source>
        <dbReference type="Proteomes" id="UP001597532"/>
    </source>
</evidence>
<evidence type="ECO:0000259" key="2">
    <source>
        <dbReference type="Pfam" id="PF01182"/>
    </source>
</evidence>
<evidence type="ECO:0000256" key="1">
    <source>
        <dbReference type="ARBA" id="ARBA00022801"/>
    </source>
</evidence>
<dbReference type="InterPro" id="IPR037171">
    <property type="entry name" value="NagB/RpiA_transferase-like"/>
</dbReference>
<dbReference type="Gene3D" id="3.40.50.1360">
    <property type="match status" value="1"/>
</dbReference>
<dbReference type="Pfam" id="PF01182">
    <property type="entry name" value="Glucosamine_iso"/>
    <property type="match status" value="1"/>
</dbReference>
<reference evidence="4" key="1">
    <citation type="journal article" date="2019" name="Int. J. Syst. Evol. Microbiol.">
        <title>The Global Catalogue of Microorganisms (GCM) 10K type strain sequencing project: providing services to taxonomists for standard genome sequencing and annotation.</title>
        <authorList>
            <consortium name="The Broad Institute Genomics Platform"/>
            <consortium name="The Broad Institute Genome Sequencing Center for Infectious Disease"/>
            <person name="Wu L."/>
            <person name="Ma J."/>
        </authorList>
    </citation>
    <scope>NUCLEOTIDE SEQUENCE [LARGE SCALE GENOMIC DNA]</scope>
    <source>
        <strain evidence="4">KCTC 52924</strain>
    </source>
</reference>
<sequence>MKIESFTNSNLLSKKAANLIFSTLIKKPDSLICTASGNSTVKTYQTLTERSIDNPEIFGKLNILKLDEWGGIEMDHPNSCETFLQKMLIEPLKISSSKYISFNSNPIDKKEECERISNLVKKKGPIDLCILGLGINGHIAFNEPGNYLNPGCHIATLSKSSLKHSMAVKAHPKPSFGLTIGMGDILQSKQILILLTGPDKSKIAKEFLSQKITTQLPASFLWLHANTTCLINEEDIHIK</sequence>
<dbReference type="NCBIfam" id="NF007291">
    <property type="entry name" value="PRK09762.1"/>
    <property type="match status" value="1"/>
</dbReference>
<proteinExistence type="predicted"/>
<dbReference type="RefSeq" id="WP_251807745.1">
    <property type="nucleotide sequence ID" value="NZ_CP166679.1"/>
</dbReference>
<protein>
    <submittedName>
        <fullName evidence="3">Galactosamine-6-phosphate isomerase</fullName>
    </submittedName>
</protein>